<protein>
    <submittedName>
        <fullName evidence="2">Uncharacterized protein</fullName>
    </submittedName>
</protein>
<evidence type="ECO:0000313" key="2">
    <source>
        <dbReference type="EMBL" id="CAA9301471.1"/>
    </source>
</evidence>
<dbReference type="AlphaFoldDB" id="A0A6J4KBI3"/>
<organism evidence="2">
    <name type="scientific">uncultured Chloroflexia bacterium</name>
    <dbReference type="NCBI Taxonomy" id="1672391"/>
    <lineage>
        <taxon>Bacteria</taxon>
        <taxon>Bacillati</taxon>
        <taxon>Chloroflexota</taxon>
        <taxon>Chloroflexia</taxon>
        <taxon>environmental samples</taxon>
    </lineage>
</organism>
<keyword evidence="1" id="KW-0472">Membrane</keyword>
<feature type="transmembrane region" description="Helical" evidence="1">
    <location>
        <begin position="35"/>
        <end position="63"/>
    </location>
</feature>
<sequence>MVGLIIVVFALYLAATLLGRKRPRDAERHVTMFGFLLLVPTILTQHLPPLILPILSLFLAAYLHKAR</sequence>
<keyword evidence="1" id="KW-0812">Transmembrane</keyword>
<accession>A0A6J4KBI3</accession>
<reference evidence="2" key="1">
    <citation type="submission" date="2020-02" db="EMBL/GenBank/DDBJ databases">
        <authorList>
            <person name="Meier V. D."/>
        </authorList>
    </citation>
    <scope>NUCLEOTIDE SEQUENCE</scope>
    <source>
        <strain evidence="2">AVDCRST_MAG93</strain>
    </source>
</reference>
<keyword evidence="1" id="KW-1133">Transmembrane helix</keyword>
<name>A0A6J4KBI3_9CHLR</name>
<evidence type="ECO:0000256" key="1">
    <source>
        <dbReference type="SAM" id="Phobius"/>
    </source>
</evidence>
<dbReference type="EMBL" id="CADCTR010001564">
    <property type="protein sequence ID" value="CAA9301471.1"/>
    <property type="molecule type" value="Genomic_DNA"/>
</dbReference>
<proteinExistence type="predicted"/>
<gene>
    <name evidence="2" type="ORF">AVDCRST_MAG93-4632</name>
</gene>